<dbReference type="GO" id="GO:0005737">
    <property type="term" value="C:cytoplasm"/>
    <property type="evidence" value="ECO:0007669"/>
    <property type="project" value="TreeGrafter"/>
</dbReference>
<evidence type="ECO:0000313" key="3">
    <source>
        <dbReference type="EMBL" id="CAE0644389.1"/>
    </source>
</evidence>
<dbReference type="GO" id="GO:0043248">
    <property type="term" value="P:proteasome assembly"/>
    <property type="evidence" value="ECO:0007669"/>
    <property type="project" value="InterPro"/>
</dbReference>
<dbReference type="EMBL" id="HBIV01000938">
    <property type="protein sequence ID" value="CAE0644389.1"/>
    <property type="molecule type" value="Transcribed_RNA"/>
</dbReference>
<name>A0A6V3IM35_9EUKA</name>
<dbReference type="GO" id="GO:0005634">
    <property type="term" value="C:nucleus"/>
    <property type="evidence" value="ECO:0007669"/>
    <property type="project" value="TreeGrafter"/>
</dbReference>
<dbReference type="PANTHER" id="PTHR12828:SF3">
    <property type="entry name" value="PROTEASOME MATURATION PROTEIN"/>
    <property type="match status" value="1"/>
</dbReference>
<dbReference type="PANTHER" id="PTHR12828">
    <property type="entry name" value="PROTEASOME MATURATION PROTEIN UMP1"/>
    <property type="match status" value="1"/>
</dbReference>
<gene>
    <name evidence="3" type="ORF">LGLO00237_LOCUS663</name>
</gene>
<keyword evidence="1" id="KW-0143">Chaperone</keyword>
<dbReference type="AlphaFoldDB" id="A0A6V3IM35"/>
<protein>
    <recommendedName>
        <fullName evidence="4">Proteasome maturation factor UMP1</fullName>
    </recommendedName>
</protein>
<dbReference type="Pfam" id="PF05348">
    <property type="entry name" value="UMP1"/>
    <property type="match status" value="1"/>
</dbReference>
<evidence type="ECO:0008006" key="4">
    <source>
        <dbReference type="Google" id="ProtNLM"/>
    </source>
</evidence>
<accession>A0A6V3IM35</accession>
<organism evidence="3">
    <name type="scientific">Lotharella globosa</name>
    <dbReference type="NCBI Taxonomy" id="91324"/>
    <lineage>
        <taxon>Eukaryota</taxon>
        <taxon>Sar</taxon>
        <taxon>Rhizaria</taxon>
        <taxon>Cercozoa</taxon>
        <taxon>Chlorarachniophyceae</taxon>
        <taxon>Lotharella</taxon>
    </lineage>
</organism>
<proteinExistence type="inferred from homology"/>
<evidence type="ECO:0000256" key="2">
    <source>
        <dbReference type="ARBA" id="ARBA00043974"/>
    </source>
</evidence>
<evidence type="ECO:0000256" key="1">
    <source>
        <dbReference type="ARBA" id="ARBA00023186"/>
    </source>
</evidence>
<comment type="similarity">
    <text evidence="2">Belongs to the POMP/UMP1 family.</text>
</comment>
<sequence length="131" mass="15194">MATDRKSIPILREPLDTLRTKKTTVDNSASHPVQLIQEEHNVNIADGKMRMLAKIHGVHVPMRMKMDQTILSQHKRIYVPGMKPSFVGLETMLGMDETIEFEDYLNDPEFSEKQVDIHTEMEKSMFPELRK</sequence>
<reference evidence="3" key="1">
    <citation type="submission" date="2021-01" db="EMBL/GenBank/DDBJ databases">
        <authorList>
            <person name="Corre E."/>
            <person name="Pelletier E."/>
            <person name="Niang G."/>
            <person name="Scheremetjew M."/>
            <person name="Finn R."/>
            <person name="Kale V."/>
            <person name="Holt S."/>
            <person name="Cochrane G."/>
            <person name="Meng A."/>
            <person name="Brown T."/>
            <person name="Cohen L."/>
        </authorList>
    </citation>
    <scope>NUCLEOTIDE SEQUENCE</scope>
    <source>
        <strain evidence="3">CCCM811</strain>
    </source>
</reference>
<dbReference type="InterPro" id="IPR008012">
    <property type="entry name" value="Ump1"/>
</dbReference>